<dbReference type="Proteomes" id="UP000015104">
    <property type="component" value="Unassembled WGS sequence"/>
</dbReference>
<dbReference type="AlphaFoldDB" id="T1JVM8"/>
<feature type="signal peptide" evidence="1">
    <location>
        <begin position="1"/>
        <end position="25"/>
    </location>
</feature>
<reference evidence="2" key="2">
    <citation type="submission" date="2015-06" db="UniProtKB">
        <authorList>
            <consortium name="EnsemblMetazoa"/>
        </authorList>
    </citation>
    <scope>IDENTIFICATION</scope>
</reference>
<dbReference type="EMBL" id="CAEY01000795">
    <property type="status" value="NOT_ANNOTATED_CDS"/>
    <property type="molecule type" value="Genomic_DNA"/>
</dbReference>
<dbReference type="EnsemblMetazoa" id="tetur02g05170.1">
    <property type="protein sequence ID" value="tetur02g05170.1"/>
    <property type="gene ID" value="tetur02g05170"/>
</dbReference>
<protein>
    <recommendedName>
        <fullName evidence="4">Snake toxin/toxin-like domain-containing protein</fullName>
    </recommendedName>
</protein>
<organism evidence="2 3">
    <name type="scientific">Tetranychus urticae</name>
    <name type="common">Two-spotted spider mite</name>
    <dbReference type="NCBI Taxonomy" id="32264"/>
    <lineage>
        <taxon>Eukaryota</taxon>
        <taxon>Metazoa</taxon>
        <taxon>Ecdysozoa</taxon>
        <taxon>Arthropoda</taxon>
        <taxon>Chelicerata</taxon>
        <taxon>Arachnida</taxon>
        <taxon>Acari</taxon>
        <taxon>Acariformes</taxon>
        <taxon>Trombidiformes</taxon>
        <taxon>Prostigmata</taxon>
        <taxon>Eleutherengona</taxon>
        <taxon>Raphignathae</taxon>
        <taxon>Tetranychoidea</taxon>
        <taxon>Tetranychidae</taxon>
        <taxon>Tetranychus</taxon>
    </lineage>
</organism>
<name>T1JVM8_TETUR</name>
<evidence type="ECO:0000313" key="2">
    <source>
        <dbReference type="EnsemblMetazoa" id="tetur02g05170.1"/>
    </source>
</evidence>
<evidence type="ECO:0000256" key="1">
    <source>
        <dbReference type="SAM" id="SignalP"/>
    </source>
</evidence>
<reference evidence="3" key="1">
    <citation type="submission" date="2011-08" db="EMBL/GenBank/DDBJ databases">
        <authorList>
            <person name="Rombauts S."/>
        </authorList>
    </citation>
    <scope>NUCLEOTIDE SEQUENCE</scope>
    <source>
        <strain evidence="3">London</strain>
    </source>
</reference>
<evidence type="ECO:0008006" key="4">
    <source>
        <dbReference type="Google" id="ProtNLM"/>
    </source>
</evidence>
<keyword evidence="1" id="KW-0732">Signal</keyword>
<feature type="chain" id="PRO_5008975965" description="Snake toxin/toxin-like domain-containing protein" evidence="1">
    <location>
        <begin position="26"/>
        <end position="156"/>
    </location>
</feature>
<proteinExistence type="predicted"/>
<keyword evidence="3" id="KW-1185">Reference proteome</keyword>
<dbReference type="STRING" id="32264.T1JVM8"/>
<sequence length="156" mass="17510">MNLITGSVYLTLTFICIELISSIEGAVPSKEVKKKPRPKKKKPDYKNKYHCLVCLADYSNKRINFKDTCINPAVNVSDAEAKYLTVCPSDTTLCAYELVTINDVFTAIERRCATSCTPSCFQSGYGTEKTICTYCCNKSIKPEDFNDDTVYEYICA</sequence>
<accession>T1JVM8</accession>
<evidence type="ECO:0000313" key="3">
    <source>
        <dbReference type="Proteomes" id="UP000015104"/>
    </source>
</evidence>
<dbReference type="CDD" id="cd00117">
    <property type="entry name" value="TFP"/>
    <property type="match status" value="1"/>
</dbReference>